<feature type="region of interest" description="Disordered" evidence="1">
    <location>
        <begin position="606"/>
        <end position="657"/>
    </location>
</feature>
<name>A0A087SYG9_STEMI</name>
<reference evidence="2 3" key="1">
    <citation type="submission" date="2013-11" db="EMBL/GenBank/DDBJ databases">
        <title>Genome sequencing of Stegodyphus mimosarum.</title>
        <authorList>
            <person name="Bechsgaard J."/>
        </authorList>
    </citation>
    <scope>NUCLEOTIDE SEQUENCE [LARGE SCALE GENOMIC DNA]</scope>
</reference>
<keyword evidence="3" id="KW-1185">Reference proteome</keyword>
<feature type="compositionally biased region" description="Polar residues" evidence="1">
    <location>
        <begin position="644"/>
        <end position="655"/>
    </location>
</feature>
<dbReference type="Proteomes" id="UP000054359">
    <property type="component" value="Unassembled WGS sequence"/>
</dbReference>
<evidence type="ECO:0000313" key="2">
    <source>
        <dbReference type="EMBL" id="KFM57908.1"/>
    </source>
</evidence>
<evidence type="ECO:0000313" key="3">
    <source>
        <dbReference type="Proteomes" id="UP000054359"/>
    </source>
</evidence>
<feature type="compositionally biased region" description="Polar residues" evidence="1">
    <location>
        <begin position="156"/>
        <end position="176"/>
    </location>
</feature>
<feature type="compositionally biased region" description="Polar residues" evidence="1">
    <location>
        <begin position="475"/>
        <end position="485"/>
    </location>
</feature>
<dbReference type="OMA" id="LFRIAFK"/>
<feature type="region of interest" description="Disordered" evidence="1">
    <location>
        <begin position="317"/>
        <end position="338"/>
    </location>
</feature>
<feature type="compositionally biased region" description="Polar residues" evidence="1">
    <location>
        <begin position="319"/>
        <end position="338"/>
    </location>
</feature>
<accession>A0A087SYG9</accession>
<feature type="compositionally biased region" description="Polar residues" evidence="1">
    <location>
        <begin position="448"/>
        <end position="468"/>
    </location>
</feature>
<dbReference type="AlphaFoldDB" id="A0A087SYG9"/>
<organism evidence="2 3">
    <name type="scientific">Stegodyphus mimosarum</name>
    <name type="common">African social velvet spider</name>
    <dbReference type="NCBI Taxonomy" id="407821"/>
    <lineage>
        <taxon>Eukaryota</taxon>
        <taxon>Metazoa</taxon>
        <taxon>Ecdysozoa</taxon>
        <taxon>Arthropoda</taxon>
        <taxon>Chelicerata</taxon>
        <taxon>Arachnida</taxon>
        <taxon>Araneae</taxon>
        <taxon>Araneomorphae</taxon>
        <taxon>Entelegynae</taxon>
        <taxon>Eresoidea</taxon>
        <taxon>Eresidae</taxon>
        <taxon>Stegodyphus</taxon>
    </lineage>
</organism>
<gene>
    <name evidence="2" type="ORF">X975_20435</name>
</gene>
<feature type="region of interest" description="Disordered" evidence="1">
    <location>
        <begin position="62"/>
        <end position="83"/>
    </location>
</feature>
<dbReference type="OrthoDB" id="6437804at2759"/>
<proteinExistence type="predicted"/>
<feature type="non-terminal residue" evidence="2">
    <location>
        <position position="933"/>
    </location>
</feature>
<sequence length="933" mass="101455">MVSNCQLYNGEHNDLSKKGLILWKMFRKGIAKVTESQKLKLSDDLEDNFGKPYYRDISEFSDNPQSSIANKKSGKELHSTVMRKKKKRIPAKAALDVLSQASEVAVKIYQSANSQSNDMLNVDKLGVRQAYSDLFPKLKVVPIHSHPQSLIDRFTSDSSSQDTGDCSNEDNSSIVNNDNNQQFVARVLDNSTSDETANNYYLGNDISSELSHFMDKNSSKPFNILSENEDDMDDASNNGSASIHENESTSSVGAINYTYPKSAPSASEGLVHGIANILEECNNDTVSNLISNLVKEPVYSTVNTSQSKVGHNLVHAPKQGSSLNIDSRNSPENNVSVPVDQNMTDDNIPFSRENLNIQPDLTSSSCYNEMSTVDASVLGISSQKFINKQNNVYNGPLSSSNVSDHQMNYVLSSKLQNNGNNCIPVAHAQGPLRSNSDAPEPNIRYSPSYLSEPTNSSQVYPEAVNNSEGNHDVQKTSSHQHLSTSANLAHSPNMLIPNNASSLLQVAPAITTVATSQIPVQMPSFYSKSSNQSSNLKPGLKQFPAMKVSLPPSTGEILVVPGTAPASSSMTFHLFAQPVSTQAQTIESHVKVHAVNSVSPIQAHYQGSAKVTENQVKSGNKRSKKDSSVYPPKKRSPVPEHQPSHSVPSQYSQLPYQPGLNARVSDVSVSLNTTRPCYTTSNSIPVNSYGTYSMDNSRQSVIRPSTIAASQSNGALNNSASTSTSNAISSSPGVFASRAESFVHNSPTYQTLCPKTLPVVFSSYNRMDRNELNAGSVMNITAGKQLDNQTHNNNSFVQNVFIPTNAQSLNMNSVIPNSSGQYVILSSPKDNTGKLYNRGQASTLQNSETSEIIASMPVLQPSNNLFQNFAFNGISVNQPQVFNQTTTNQVPQYVNVPTYMIANQNFGKPPVLNIQSQMVNNRRPVTMSYSGNA</sequence>
<feature type="region of interest" description="Disordered" evidence="1">
    <location>
        <begin position="152"/>
        <end position="176"/>
    </location>
</feature>
<feature type="region of interest" description="Disordered" evidence="1">
    <location>
        <begin position="426"/>
        <end position="485"/>
    </location>
</feature>
<protein>
    <submittedName>
        <fullName evidence="2">Uncharacterized protein</fullName>
    </submittedName>
</protein>
<feature type="compositionally biased region" description="Polar residues" evidence="1">
    <location>
        <begin position="609"/>
        <end position="618"/>
    </location>
</feature>
<dbReference type="EMBL" id="KK112538">
    <property type="protein sequence ID" value="KFM57908.1"/>
    <property type="molecule type" value="Genomic_DNA"/>
</dbReference>
<evidence type="ECO:0000256" key="1">
    <source>
        <dbReference type="SAM" id="MobiDB-lite"/>
    </source>
</evidence>